<feature type="transmembrane region" description="Helical" evidence="5">
    <location>
        <begin position="21"/>
        <end position="45"/>
    </location>
</feature>
<dbReference type="Pfam" id="PF00473">
    <property type="entry name" value="CRF"/>
    <property type="match status" value="1"/>
</dbReference>
<feature type="compositionally biased region" description="Polar residues" evidence="4">
    <location>
        <begin position="50"/>
        <end position="64"/>
    </location>
</feature>
<feature type="region of interest" description="Disordered" evidence="4">
    <location>
        <begin position="50"/>
        <end position="75"/>
    </location>
</feature>
<organism evidence="7 8">
    <name type="scientific">Oedothorax gibbosus</name>
    <dbReference type="NCBI Taxonomy" id="931172"/>
    <lineage>
        <taxon>Eukaryota</taxon>
        <taxon>Metazoa</taxon>
        <taxon>Ecdysozoa</taxon>
        <taxon>Arthropoda</taxon>
        <taxon>Chelicerata</taxon>
        <taxon>Arachnida</taxon>
        <taxon>Araneae</taxon>
        <taxon>Araneomorphae</taxon>
        <taxon>Entelegynae</taxon>
        <taxon>Araneoidea</taxon>
        <taxon>Linyphiidae</taxon>
        <taxon>Erigoninae</taxon>
        <taxon>Oedothorax</taxon>
    </lineage>
</organism>
<name>A0AAV6UMV3_9ARAC</name>
<protein>
    <recommendedName>
        <fullName evidence="6">Corticotropin-releasing factor domain-containing protein</fullName>
    </recommendedName>
</protein>
<keyword evidence="2" id="KW-0964">Secreted</keyword>
<comment type="subcellular location">
    <subcellularLocation>
        <location evidence="1">Secreted</location>
    </subcellularLocation>
</comment>
<evidence type="ECO:0000256" key="4">
    <source>
        <dbReference type="SAM" id="MobiDB-lite"/>
    </source>
</evidence>
<dbReference type="InterPro" id="IPR000187">
    <property type="entry name" value="CRF"/>
</dbReference>
<accession>A0AAV6UMV3</accession>
<evidence type="ECO:0000256" key="5">
    <source>
        <dbReference type="SAM" id="Phobius"/>
    </source>
</evidence>
<keyword evidence="3" id="KW-0372">Hormone</keyword>
<comment type="caution">
    <text evidence="7">The sequence shown here is derived from an EMBL/GenBank/DDBJ whole genome shotgun (WGS) entry which is preliminary data.</text>
</comment>
<evidence type="ECO:0000259" key="6">
    <source>
        <dbReference type="SMART" id="SM00039"/>
    </source>
</evidence>
<dbReference type="AlphaFoldDB" id="A0AAV6UMV3"/>
<feature type="domain" description="Corticotropin-releasing factor" evidence="6">
    <location>
        <begin position="125"/>
        <end position="168"/>
    </location>
</feature>
<keyword evidence="5" id="KW-0472">Membrane</keyword>
<evidence type="ECO:0000256" key="2">
    <source>
        <dbReference type="ARBA" id="ARBA00022525"/>
    </source>
</evidence>
<dbReference type="SMART" id="SM00039">
    <property type="entry name" value="CRF"/>
    <property type="match status" value="1"/>
</dbReference>
<feature type="region of interest" description="Disordered" evidence="4">
    <location>
        <begin position="108"/>
        <end position="128"/>
    </location>
</feature>
<evidence type="ECO:0000313" key="7">
    <source>
        <dbReference type="EMBL" id="KAG8185629.1"/>
    </source>
</evidence>
<evidence type="ECO:0000256" key="1">
    <source>
        <dbReference type="ARBA" id="ARBA00004613"/>
    </source>
</evidence>
<dbReference type="GO" id="GO:0005576">
    <property type="term" value="C:extracellular region"/>
    <property type="evidence" value="ECO:0007669"/>
    <property type="project" value="UniProtKB-SubCell"/>
</dbReference>
<dbReference type="GO" id="GO:0005179">
    <property type="term" value="F:hormone activity"/>
    <property type="evidence" value="ECO:0007669"/>
    <property type="project" value="UniProtKB-KW"/>
</dbReference>
<keyword evidence="8" id="KW-1185">Reference proteome</keyword>
<evidence type="ECO:0000256" key="3">
    <source>
        <dbReference type="ARBA" id="ARBA00022702"/>
    </source>
</evidence>
<keyword evidence="5" id="KW-1133">Transmembrane helix</keyword>
<sequence>MKLRFEKVNHRLNNVLFGSPLLSAMWFSVALWTVFAFLVCSTVAYSSSHHSGFQDYDSTPQKTHPSYIEGKSEEDPWRSLSRGIFDGKATSSAAESSASDDANLLATLEDSDPDEPLNQRHEKRDSHSLSIVNPLDVLRQRLMLEMARRRMKENQEQIRENAVILKNLGKRGSARENYLRRIHVSSNEDFDV</sequence>
<proteinExistence type="predicted"/>
<dbReference type="Proteomes" id="UP000827092">
    <property type="component" value="Unassembled WGS sequence"/>
</dbReference>
<dbReference type="EMBL" id="JAFNEN010000329">
    <property type="protein sequence ID" value="KAG8185629.1"/>
    <property type="molecule type" value="Genomic_DNA"/>
</dbReference>
<feature type="compositionally biased region" description="Basic and acidic residues" evidence="4">
    <location>
        <begin position="117"/>
        <end position="127"/>
    </location>
</feature>
<gene>
    <name evidence="7" type="ORF">JTE90_026090</name>
</gene>
<reference evidence="7 8" key="1">
    <citation type="journal article" date="2022" name="Nat. Ecol. Evol.">
        <title>A masculinizing supergene underlies an exaggerated male reproductive morph in a spider.</title>
        <authorList>
            <person name="Hendrickx F."/>
            <person name="De Corte Z."/>
            <person name="Sonet G."/>
            <person name="Van Belleghem S.M."/>
            <person name="Kostlbacher S."/>
            <person name="Vangestel C."/>
        </authorList>
    </citation>
    <scope>NUCLEOTIDE SEQUENCE [LARGE SCALE GENOMIC DNA]</scope>
    <source>
        <strain evidence="7">W744_W776</strain>
    </source>
</reference>
<evidence type="ECO:0000313" key="8">
    <source>
        <dbReference type="Proteomes" id="UP000827092"/>
    </source>
</evidence>
<keyword evidence="5" id="KW-0812">Transmembrane</keyword>